<dbReference type="PANTHER" id="PTHR22901:SF0">
    <property type="entry name" value="SIALATE O-ACETYLESTERASE"/>
    <property type="match status" value="1"/>
</dbReference>
<feature type="chain" id="PRO_5046201851" evidence="2">
    <location>
        <begin position="20"/>
        <end position="615"/>
    </location>
</feature>
<keyword evidence="1" id="KW-0378">Hydrolase</keyword>
<comment type="caution">
    <text evidence="4">The sequence shown here is derived from an EMBL/GenBank/DDBJ whole genome shotgun (WGS) entry which is preliminary data.</text>
</comment>
<keyword evidence="5" id="KW-1185">Reference proteome</keyword>
<evidence type="ECO:0000256" key="1">
    <source>
        <dbReference type="ARBA" id="ARBA00022801"/>
    </source>
</evidence>
<accession>A0ABV7JQL5</accession>
<gene>
    <name evidence="4" type="ORF">ACFOET_17405</name>
</gene>
<organism evidence="4 5">
    <name type="scientific">Parapedobacter deserti</name>
    <dbReference type="NCBI Taxonomy" id="1912957"/>
    <lineage>
        <taxon>Bacteria</taxon>
        <taxon>Pseudomonadati</taxon>
        <taxon>Bacteroidota</taxon>
        <taxon>Sphingobacteriia</taxon>
        <taxon>Sphingobacteriales</taxon>
        <taxon>Sphingobacteriaceae</taxon>
        <taxon>Parapedobacter</taxon>
    </lineage>
</organism>
<protein>
    <submittedName>
        <fullName evidence="4">Sialate O-acetylesterase</fullName>
    </submittedName>
</protein>
<reference evidence="5" key="1">
    <citation type="journal article" date="2019" name="Int. J. Syst. Evol. Microbiol.">
        <title>The Global Catalogue of Microorganisms (GCM) 10K type strain sequencing project: providing services to taxonomists for standard genome sequencing and annotation.</title>
        <authorList>
            <consortium name="The Broad Institute Genomics Platform"/>
            <consortium name="The Broad Institute Genome Sequencing Center for Infectious Disease"/>
            <person name="Wu L."/>
            <person name="Ma J."/>
        </authorList>
    </citation>
    <scope>NUCLEOTIDE SEQUENCE [LARGE SCALE GENOMIC DNA]</scope>
    <source>
        <strain evidence="5">KCTC 52416</strain>
    </source>
</reference>
<dbReference type="InterPro" id="IPR039329">
    <property type="entry name" value="SIAE"/>
</dbReference>
<feature type="domain" description="Sialate O-acetylesterase" evidence="3">
    <location>
        <begin position="102"/>
        <end position="224"/>
    </location>
</feature>
<dbReference type="InterPro" id="IPR005181">
    <property type="entry name" value="SASA"/>
</dbReference>
<evidence type="ECO:0000259" key="3">
    <source>
        <dbReference type="Pfam" id="PF03629"/>
    </source>
</evidence>
<dbReference type="Pfam" id="PF03629">
    <property type="entry name" value="SASA"/>
    <property type="match status" value="2"/>
</dbReference>
<name>A0ABV7JQL5_9SPHI</name>
<dbReference type="RefSeq" id="WP_379024969.1">
    <property type="nucleotide sequence ID" value="NZ_JBHRTA010000038.1"/>
</dbReference>
<evidence type="ECO:0000256" key="2">
    <source>
        <dbReference type="SAM" id="SignalP"/>
    </source>
</evidence>
<dbReference type="SUPFAM" id="SSF52266">
    <property type="entry name" value="SGNH hydrolase"/>
    <property type="match status" value="1"/>
</dbReference>
<sequence>MMRILAMSFLCAACLPGLADVKLPRLISDGMVLQRGADLKIWGWASPGEAIKLEFAGKTYRMTADAGGNWRTTLPPMEAGGPYTMTIIGENEIVLRNILLGDVWFCSGQSNMVHMLNLHDVTYASVIAEANHAQIRQFLVPAAAKLSGPVSNFTSGLWESAVGEKIRSFSVVAYFFAKDIYEKQGIPIGIINASVGGTPIEAWTSEGVVDTGYVNAINRAAATPDKRASFVPKAGRWRSINIPGYWEDQGVRNLDGVVWYRREVDIPASMAGKPARVFLGRIVDADVLHINGAVIDSTTYMYPQRRYRVPAGVLNAGKNTFLVKVTNHGGKGGFVPDKPYFIIAGRDTIDLKGTWQYKVGEVFEPVSADNPVRRINIQHQPSALFNAMVAPATDYAIRGILWYQGESNTAQPNAYAHQLPALINDWRKHWRNESLPFLYVQLPGFMEYDYLPSESAWAELRESQRQALSVPNTAMAVAIDLGEWNDIHPGRKREVGERLALLARKLVYNEEIVASGPMYRSHRKEGNKIMISFSETGGGLVTNDGKALGEFAVAGADKKFVWAEAVICGDQVAVWNAAIPDPVYLRYAWADNPVNPNLANQEGLPASPFEIEIKN</sequence>
<dbReference type="InterPro" id="IPR013783">
    <property type="entry name" value="Ig-like_fold"/>
</dbReference>
<dbReference type="Proteomes" id="UP001595526">
    <property type="component" value="Unassembled WGS sequence"/>
</dbReference>
<dbReference type="PANTHER" id="PTHR22901">
    <property type="entry name" value="SIALATE O-ACETYLESTERASE"/>
    <property type="match status" value="1"/>
</dbReference>
<feature type="domain" description="Sialate O-acetylesterase" evidence="3">
    <location>
        <begin position="383"/>
        <end position="500"/>
    </location>
</feature>
<dbReference type="InterPro" id="IPR008979">
    <property type="entry name" value="Galactose-bd-like_sf"/>
</dbReference>
<evidence type="ECO:0000313" key="5">
    <source>
        <dbReference type="Proteomes" id="UP001595526"/>
    </source>
</evidence>
<dbReference type="Gene3D" id="3.40.50.1110">
    <property type="entry name" value="SGNH hydrolase"/>
    <property type="match status" value="2"/>
</dbReference>
<dbReference type="Gene3D" id="2.60.40.10">
    <property type="entry name" value="Immunoglobulins"/>
    <property type="match status" value="1"/>
</dbReference>
<dbReference type="SUPFAM" id="SSF49785">
    <property type="entry name" value="Galactose-binding domain-like"/>
    <property type="match status" value="1"/>
</dbReference>
<keyword evidence="2" id="KW-0732">Signal</keyword>
<evidence type="ECO:0000313" key="4">
    <source>
        <dbReference type="EMBL" id="MFC3199402.1"/>
    </source>
</evidence>
<dbReference type="EMBL" id="JBHRTA010000038">
    <property type="protein sequence ID" value="MFC3199402.1"/>
    <property type="molecule type" value="Genomic_DNA"/>
</dbReference>
<dbReference type="InterPro" id="IPR036514">
    <property type="entry name" value="SGNH_hydro_sf"/>
</dbReference>
<proteinExistence type="predicted"/>
<feature type="signal peptide" evidence="2">
    <location>
        <begin position="1"/>
        <end position="19"/>
    </location>
</feature>